<dbReference type="AlphaFoldDB" id="X1T2K2"/>
<evidence type="ECO:0000313" key="1">
    <source>
        <dbReference type="EMBL" id="GAI74269.1"/>
    </source>
</evidence>
<dbReference type="EMBL" id="BARW01014271">
    <property type="protein sequence ID" value="GAI74269.1"/>
    <property type="molecule type" value="Genomic_DNA"/>
</dbReference>
<comment type="caution">
    <text evidence="1">The sequence shown here is derived from an EMBL/GenBank/DDBJ whole genome shotgun (WGS) entry which is preliminary data.</text>
</comment>
<accession>X1T2K2</accession>
<protein>
    <submittedName>
        <fullName evidence="1">Uncharacterized protein</fullName>
    </submittedName>
</protein>
<feature type="non-terminal residue" evidence="1">
    <location>
        <position position="1"/>
    </location>
</feature>
<proteinExistence type="predicted"/>
<gene>
    <name evidence="1" type="ORF">S12H4_25437</name>
</gene>
<organism evidence="1">
    <name type="scientific">marine sediment metagenome</name>
    <dbReference type="NCBI Taxonomy" id="412755"/>
    <lineage>
        <taxon>unclassified sequences</taxon>
        <taxon>metagenomes</taxon>
        <taxon>ecological metagenomes</taxon>
    </lineage>
</organism>
<reference evidence="1" key="1">
    <citation type="journal article" date="2014" name="Front. Microbiol.">
        <title>High frequency of phylogenetically diverse reductive dehalogenase-homologous genes in deep subseafloor sedimentary metagenomes.</title>
        <authorList>
            <person name="Kawai M."/>
            <person name="Futagami T."/>
            <person name="Toyoda A."/>
            <person name="Takaki Y."/>
            <person name="Nishi S."/>
            <person name="Hori S."/>
            <person name="Arai W."/>
            <person name="Tsubouchi T."/>
            <person name="Morono Y."/>
            <person name="Uchiyama I."/>
            <person name="Ito T."/>
            <person name="Fujiyama A."/>
            <person name="Inagaki F."/>
            <person name="Takami H."/>
        </authorList>
    </citation>
    <scope>NUCLEOTIDE SEQUENCE</scope>
    <source>
        <strain evidence="1">Expedition CK06-06</strain>
    </source>
</reference>
<name>X1T2K2_9ZZZZ</name>
<sequence>KERELLLKKAQMDYEDELITEYVEILQWKFRTAIISAETFLACLISTGIREEKANLI</sequence>
<feature type="non-terminal residue" evidence="1">
    <location>
        <position position="57"/>
    </location>
</feature>